<dbReference type="OrthoDB" id="73612at2759"/>
<name>A0A6P4F6E3_DRORH</name>
<feature type="compositionally biased region" description="Low complexity" evidence="5">
    <location>
        <begin position="322"/>
        <end position="332"/>
    </location>
</feature>
<reference evidence="7" key="3">
    <citation type="submission" date="2025-05" db="UniProtKB">
        <authorList>
            <consortium name="EnsemblMetazoa"/>
        </authorList>
    </citation>
    <scope>IDENTIFICATION</scope>
</reference>
<proteinExistence type="predicted"/>
<keyword evidence="3 6" id="KW-1133">Transmembrane helix</keyword>
<feature type="transmembrane region" description="Helical" evidence="6">
    <location>
        <begin position="107"/>
        <end position="129"/>
    </location>
</feature>
<protein>
    <submittedName>
        <fullName evidence="9">Transmembrane protein 115</fullName>
    </submittedName>
</protein>
<evidence type="ECO:0000256" key="5">
    <source>
        <dbReference type="SAM" id="MobiDB-lite"/>
    </source>
</evidence>
<dbReference type="GO" id="GO:0006890">
    <property type="term" value="P:retrograde vesicle-mediated transport, Golgi to endoplasmic reticulum"/>
    <property type="evidence" value="ECO:0007669"/>
    <property type="project" value="InterPro"/>
</dbReference>
<feature type="transmembrane region" description="Helical" evidence="6">
    <location>
        <begin position="135"/>
        <end position="155"/>
    </location>
</feature>
<dbReference type="GO" id="GO:0005794">
    <property type="term" value="C:Golgi apparatus"/>
    <property type="evidence" value="ECO:0007669"/>
    <property type="project" value="TreeGrafter"/>
</dbReference>
<dbReference type="InterPro" id="IPR035952">
    <property type="entry name" value="Rhomboid-like_sf"/>
</dbReference>
<sequence length="453" mass="49820">MSAPLARNWPYIWQQLNALVHNTSPVITLICVVTTFGYLLSFSETAILLLSVTPGYILPNGKFWIWTAFTFCFIELHWWEVAVDVVTVGLCGKMLEPLWGQLEMFKFFALSNFGVSLLTTVYYLFYYMVTKNPTILFEVHIHGLAGYVAGICVAVRQIMPDHLIFKTRYGRLTNRNVPLTVLIMAIIFWAIGLLDGTYPAMFASGSLVSWIYLRFYQHHPNGRGDSSENFTFVSFFPNVSQPFISALVNPIYNCCLRAGVVKTPTPLRTISTASLTSISVQMPGVDPHDIERRRQIALKALSERLKATDSTRHSQLPKSFPQQQQVQHAPHQQQKHHSHGGGHSHSHGTGHSHSHGAGHSQSHVAGHGHSHGPGPAQMPQPEFLKPTGSSSQLPITTSRAEPRMISTMSPIAIPMPAPPPKEGNIPGQGTESTTGGGATLINLDDVPSTSSTA</sequence>
<keyword evidence="2 6" id="KW-0812">Transmembrane</keyword>
<dbReference type="RefSeq" id="XP_016982908.1">
    <property type="nucleotide sequence ID" value="XM_017127419.1"/>
</dbReference>
<dbReference type="GO" id="GO:0016020">
    <property type="term" value="C:membrane"/>
    <property type="evidence" value="ECO:0007669"/>
    <property type="project" value="UniProtKB-SubCell"/>
</dbReference>
<dbReference type="Proteomes" id="UP001652680">
    <property type="component" value="Unassembled WGS sequence"/>
</dbReference>
<dbReference type="SMART" id="SM01160">
    <property type="entry name" value="DUF1751"/>
    <property type="match status" value="1"/>
</dbReference>
<dbReference type="Pfam" id="PF08551">
    <property type="entry name" value="DUF1751"/>
    <property type="match status" value="1"/>
</dbReference>
<accession>A0A6P4F6E3</accession>
<evidence type="ECO:0000256" key="1">
    <source>
        <dbReference type="ARBA" id="ARBA00004141"/>
    </source>
</evidence>
<evidence type="ECO:0000313" key="7">
    <source>
        <dbReference type="EnsemblMetazoa" id="XP_016982908.1"/>
    </source>
</evidence>
<dbReference type="SUPFAM" id="SSF144091">
    <property type="entry name" value="Rhomboid-like"/>
    <property type="match status" value="1"/>
</dbReference>
<feature type="region of interest" description="Disordered" evidence="5">
    <location>
        <begin position="306"/>
        <end position="453"/>
    </location>
</feature>
<evidence type="ECO:0000256" key="2">
    <source>
        <dbReference type="ARBA" id="ARBA00022692"/>
    </source>
</evidence>
<gene>
    <name evidence="9" type="primary">LOC108047302</name>
    <name evidence="7" type="synonym">108047302</name>
</gene>
<dbReference type="Gene3D" id="1.20.1540.10">
    <property type="entry name" value="Rhomboid-like"/>
    <property type="match status" value="1"/>
</dbReference>
<dbReference type="PANTHER" id="PTHR13377">
    <property type="entry name" value="PLACENTAL PROTEIN 6"/>
    <property type="match status" value="1"/>
</dbReference>
<evidence type="ECO:0000256" key="3">
    <source>
        <dbReference type="ARBA" id="ARBA00022989"/>
    </source>
</evidence>
<keyword evidence="4 6" id="KW-0472">Membrane</keyword>
<dbReference type="InterPro" id="IPR013861">
    <property type="entry name" value="TMEM115/Pdh1/Rbl19"/>
</dbReference>
<feature type="compositionally biased region" description="Basic residues" evidence="5">
    <location>
        <begin position="333"/>
        <end position="356"/>
    </location>
</feature>
<evidence type="ECO:0000256" key="4">
    <source>
        <dbReference type="ARBA" id="ARBA00023136"/>
    </source>
</evidence>
<dbReference type="GeneID" id="108047302"/>
<dbReference type="OMA" id="EIHFWEV"/>
<evidence type="ECO:0000313" key="8">
    <source>
        <dbReference type="Proteomes" id="UP001652680"/>
    </source>
</evidence>
<dbReference type="PANTHER" id="PTHR13377:SF3">
    <property type="entry name" value="TRANSMEMBRANE PROTEIN 115"/>
    <property type="match status" value="1"/>
</dbReference>
<evidence type="ECO:0000256" key="6">
    <source>
        <dbReference type="SAM" id="Phobius"/>
    </source>
</evidence>
<feature type="transmembrane region" description="Helical" evidence="6">
    <location>
        <begin position="176"/>
        <end position="194"/>
    </location>
</feature>
<feature type="transmembrane region" description="Helical" evidence="6">
    <location>
        <begin position="63"/>
        <end position="86"/>
    </location>
</feature>
<evidence type="ECO:0000313" key="9">
    <source>
        <dbReference type="RefSeq" id="XP_016982908.1"/>
    </source>
</evidence>
<feature type="compositionally biased region" description="Low complexity" evidence="5">
    <location>
        <begin position="357"/>
        <end position="377"/>
    </location>
</feature>
<reference evidence="8" key="1">
    <citation type="journal article" date="2021" name="Elife">
        <title>Highly contiguous assemblies of 101 drosophilid genomes.</title>
        <authorList>
            <person name="Kim B.Y."/>
            <person name="Wang J.R."/>
            <person name="Miller D.E."/>
            <person name="Barmina O."/>
            <person name="Delaney E."/>
            <person name="Thompson A."/>
            <person name="Comeault A.A."/>
            <person name="Peede D."/>
            <person name="D'Agostino E.R."/>
            <person name="Pelaez J."/>
            <person name="Aguilar J.M."/>
            <person name="Haji D."/>
            <person name="Matsunaga T."/>
            <person name="Armstrong E.E."/>
            <person name="Zych M."/>
            <person name="Ogawa Y."/>
            <person name="Stamenkovic-Radak M."/>
            <person name="Jelic M."/>
            <person name="Veselinovic M.S."/>
            <person name="Tanaskovic M."/>
            <person name="Eric P."/>
            <person name="Gao J.J."/>
            <person name="Katoh T.K."/>
            <person name="Toda M.J."/>
            <person name="Watabe H."/>
            <person name="Watada M."/>
            <person name="Davis J.S."/>
            <person name="Moyle L.C."/>
            <person name="Manoli G."/>
            <person name="Bertolini E."/>
            <person name="Kostal V."/>
            <person name="Hawley R.S."/>
            <person name="Takahashi A."/>
            <person name="Jones C.D."/>
            <person name="Price D.K."/>
            <person name="Whiteman N."/>
            <person name="Kopp A."/>
            <person name="Matute D.R."/>
            <person name="Petrov D.A."/>
        </authorList>
    </citation>
    <scope>NUCLEOTIDE SEQUENCE [LARGE SCALE GENOMIC DNA]</scope>
</reference>
<dbReference type="FunFam" id="1.20.1540.10:FF:000004">
    <property type="entry name" value="Transmembrane protein 115"/>
    <property type="match status" value="1"/>
</dbReference>
<comment type="subcellular location">
    <subcellularLocation>
        <location evidence="1">Membrane</location>
        <topology evidence="1">Multi-pass membrane protein</topology>
    </subcellularLocation>
</comment>
<dbReference type="AlphaFoldDB" id="A0A6P4F6E3"/>
<dbReference type="EnsemblMetazoa" id="XM_017127419.1">
    <property type="protein sequence ID" value="XP_016982908.1"/>
    <property type="gene ID" value="LOC108047302"/>
</dbReference>
<keyword evidence="8" id="KW-1185">Reference proteome</keyword>
<organism evidence="9">
    <name type="scientific">Drosophila rhopaloa</name>
    <name type="common">Fruit fly</name>
    <dbReference type="NCBI Taxonomy" id="1041015"/>
    <lineage>
        <taxon>Eukaryota</taxon>
        <taxon>Metazoa</taxon>
        <taxon>Ecdysozoa</taxon>
        <taxon>Arthropoda</taxon>
        <taxon>Hexapoda</taxon>
        <taxon>Insecta</taxon>
        <taxon>Pterygota</taxon>
        <taxon>Neoptera</taxon>
        <taxon>Endopterygota</taxon>
        <taxon>Diptera</taxon>
        <taxon>Brachycera</taxon>
        <taxon>Muscomorpha</taxon>
        <taxon>Ephydroidea</taxon>
        <taxon>Drosophilidae</taxon>
        <taxon>Drosophila</taxon>
        <taxon>Sophophora</taxon>
    </lineage>
</organism>
<feature type="compositionally biased region" description="Polar residues" evidence="5">
    <location>
        <begin position="387"/>
        <end position="399"/>
    </location>
</feature>
<feature type="transmembrane region" description="Helical" evidence="6">
    <location>
        <begin position="26"/>
        <end position="51"/>
    </location>
</feature>
<reference evidence="9" key="2">
    <citation type="submission" date="2025-04" db="UniProtKB">
        <authorList>
            <consortium name="RefSeq"/>
        </authorList>
    </citation>
    <scope>IDENTIFICATION</scope>
</reference>